<dbReference type="InterPro" id="IPR023214">
    <property type="entry name" value="HAD_sf"/>
</dbReference>
<dbReference type="SFLD" id="SFLDS00003">
    <property type="entry name" value="Haloacid_Dehalogenase"/>
    <property type="match status" value="1"/>
</dbReference>
<dbReference type="RefSeq" id="WP_407329812.1">
    <property type="nucleotide sequence ID" value="NZ_CP136865.1"/>
</dbReference>
<keyword evidence="3" id="KW-0460">Magnesium</keyword>
<evidence type="ECO:0000256" key="4">
    <source>
        <dbReference type="ARBA" id="ARBA00023277"/>
    </source>
</evidence>
<dbReference type="NCBIfam" id="TIGR01509">
    <property type="entry name" value="HAD-SF-IA-v3"/>
    <property type="match status" value="1"/>
</dbReference>
<keyword evidence="4" id="KW-0119">Carbohydrate metabolism</keyword>
<keyword evidence="6" id="KW-1185">Reference proteome</keyword>
<accession>A0ABZ0IIW1</accession>
<dbReference type="EMBL" id="CP136865">
    <property type="protein sequence ID" value="WOJ98449.1"/>
    <property type="molecule type" value="Genomic_DNA"/>
</dbReference>
<keyword evidence="1" id="KW-0479">Metal-binding</keyword>
<dbReference type="Gene3D" id="1.10.150.240">
    <property type="entry name" value="Putative phosphatase, domain 2"/>
    <property type="match status" value="1"/>
</dbReference>
<dbReference type="SFLD" id="SFLDG01135">
    <property type="entry name" value="C1.5.6:_HAD__Beta-PGM__Phospha"/>
    <property type="match status" value="1"/>
</dbReference>
<dbReference type="SFLD" id="SFLDG01129">
    <property type="entry name" value="C1.5:_HAD__Beta-PGM__Phosphata"/>
    <property type="match status" value="1"/>
</dbReference>
<name>A0ABZ0IIW1_9GAMM</name>
<dbReference type="InterPro" id="IPR041492">
    <property type="entry name" value="HAD_2"/>
</dbReference>
<evidence type="ECO:0000256" key="2">
    <source>
        <dbReference type="ARBA" id="ARBA00022801"/>
    </source>
</evidence>
<evidence type="ECO:0000256" key="3">
    <source>
        <dbReference type="ARBA" id="ARBA00022842"/>
    </source>
</evidence>
<dbReference type="NCBIfam" id="TIGR01549">
    <property type="entry name" value="HAD-SF-IA-v1"/>
    <property type="match status" value="1"/>
</dbReference>
<protein>
    <submittedName>
        <fullName evidence="5">HAD-IA family hydrolase</fullName>
    </submittedName>
</protein>
<dbReference type="GO" id="GO:0016787">
    <property type="term" value="F:hydrolase activity"/>
    <property type="evidence" value="ECO:0007669"/>
    <property type="project" value="UniProtKB-KW"/>
</dbReference>
<dbReference type="Gene3D" id="3.40.50.1000">
    <property type="entry name" value="HAD superfamily/HAD-like"/>
    <property type="match status" value="1"/>
</dbReference>
<keyword evidence="2 5" id="KW-0378">Hydrolase</keyword>
<evidence type="ECO:0000313" key="6">
    <source>
        <dbReference type="Proteomes" id="UP001626549"/>
    </source>
</evidence>
<dbReference type="SUPFAM" id="SSF56784">
    <property type="entry name" value="HAD-like"/>
    <property type="match status" value="1"/>
</dbReference>
<dbReference type="PANTHER" id="PTHR43434:SF23">
    <property type="entry name" value="PHOSPHOGLYCOLATE PHOSPHATASE"/>
    <property type="match status" value="1"/>
</dbReference>
<evidence type="ECO:0000313" key="5">
    <source>
        <dbReference type="EMBL" id="WOJ98449.1"/>
    </source>
</evidence>
<dbReference type="PANTHER" id="PTHR43434">
    <property type="entry name" value="PHOSPHOGLYCOLATE PHOSPHATASE"/>
    <property type="match status" value="1"/>
</dbReference>
<gene>
    <name evidence="5" type="ORF">R0137_07730</name>
</gene>
<reference evidence="5 6" key="1">
    <citation type="submission" date="2023-10" db="EMBL/GenBank/DDBJ databases">
        <title>Two novel species belonging to the OM43/NOR5 clade.</title>
        <authorList>
            <person name="Park M."/>
        </authorList>
    </citation>
    <scope>NUCLEOTIDE SEQUENCE [LARGE SCALE GENOMIC DNA]</scope>
    <source>
        <strain evidence="5 6">IMCC45268</strain>
    </source>
</reference>
<dbReference type="InterPro" id="IPR050155">
    <property type="entry name" value="HAD-like_hydrolase_sf"/>
</dbReference>
<proteinExistence type="predicted"/>
<organism evidence="5 6">
    <name type="scientific">Congregibacter brevis</name>
    <dbReference type="NCBI Taxonomy" id="3081201"/>
    <lineage>
        <taxon>Bacteria</taxon>
        <taxon>Pseudomonadati</taxon>
        <taxon>Pseudomonadota</taxon>
        <taxon>Gammaproteobacteria</taxon>
        <taxon>Cellvibrionales</taxon>
        <taxon>Halieaceae</taxon>
        <taxon>Congregibacter</taxon>
    </lineage>
</organism>
<evidence type="ECO:0000256" key="1">
    <source>
        <dbReference type="ARBA" id="ARBA00022723"/>
    </source>
</evidence>
<dbReference type="Proteomes" id="UP001626549">
    <property type="component" value="Chromosome"/>
</dbReference>
<dbReference type="Pfam" id="PF13419">
    <property type="entry name" value="HAD_2"/>
    <property type="match status" value="1"/>
</dbReference>
<dbReference type="InterPro" id="IPR036412">
    <property type="entry name" value="HAD-like_sf"/>
</dbReference>
<dbReference type="InterPro" id="IPR023198">
    <property type="entry name" value="PGP-like_dom2"/>
</dbReference>
<dbReference type="InterPro" id="IPR006439">
    <property type="entry name" value="HAD-SF_hydro_IA"/>
</dbReference>
<sequence>MMHPGARLRAVIFDLDGTLVDTADDFIPVVQQLREECGHPPMDAQRIRSSVSNGSRALVKLALNIPQEDSSFEAHRQRLLDLYAAILGSHAKLYPGVDTLLEQLASRDIAWGIATNKPREYTTPLLEKLALNPGSVVCPDDVTHAKPHPESLHKVCKELVCETKDAVYLGDHLRDIEAGKRAGMYTIAAAYGYIEDGDSASRWNADVIAAQSEELGGLLFPESELAHA</sequence>